<reference evidence="1 2" key="1">
    <citation type="journal article" date="2018" name="Front. Plant Sci.">
        <title>Red Clover (Trifolium pratense) and Zigzag Clover (T. medium) - A Picture of Genomic Similarities and Differences.</title>
        <authorList>
            <person name="Dluhosova J."/>
            <person name="Istvanek J."/>
            <person name="Nedelnik J."/>
            <person name="Repkova J."/>
        </authorList>
    </citation>
    <scope>NUCLEOTIDE SEQUENCE [LARGE SCALE GENOMIC DNA]</scope>
    <source>
        <strain evidence="2">cv. 10/8</strain>
        <tissue evidence="1">Leaf</tissue>
    </source>
</reference>
<name>A0A392UIX2_9FABA</name>
<dbReference type="AlphaFoldDB" id="A0A392UIX2"/>
<organism evidence="1 2">
    <name type="scientific">Trifolium medium</name>
    <dbReference type="NCBI Taxonomy" id="97028"/>
    <lineage>
        <taxon>Eukaryota</taxon>
        <taxon>Viridiplantae</taxon>
        <taxon>Streptophyta</taxon>
        <taxon>Embryophyta</taxon>
        <taxon>Tracheophyta</taxon>
        <taxon>Spermatophyta</taxon>
        <taxon>Magnoliopsida</taxon>
        <taxon>eudicotyledons</taxon>
        <taxon>Gunneridae</taxon>
        <taxon>Pentapetalae</taxon>
        <taxon>rosids</taxon>
        <taxon>fabids</taxon>
        <taxon>Fabales</taxon>
        <taxon>Fabaceae</taxon>
        <taxon>Papilionoideae</taxon>
        <taxon>50 kb inversion clade</taxon>
        <taxon>NPAAA clade</taxon>
        <taxon>Hologalegina</taxon>
        <taxon>IRL clade</taxon>
        <taxon>Trifolieae</taxon>
        <taxon>Trifolium</taxon>
    </lineage>
</organism>
<sequence>MSHWARSVSEGSSLQPASFGLLFRHSRWVRDFSLGELG</sequence>
<evidence type="ECO:0000313" key="2">
    <source>
        <dbReference type="Proteomes" id="UP000265520"/>
    </source>
</evidence>
<keyword evidence="2" id="KW-1185">Reference proteome</keyword>
<comment type="caution">
    <text evidence="1">The sequence shown here is derived from an EMBL/GenBank/DDBJ whole genome shotgun (WGS) entry which is preliminary data.</text>
</comment>
<accession>A0A392UIX2</accession>
<dbReference type="Proteomes" id="UP000265520">
    <property type="component" value="Unassembled WGS sequence"/>
</dbReference>
<protein>
    <submittedName>
        <fullName evidence="1">Uncharacterized protein</fullName>
    </submittedName>
</protein>
<proteinExistence type="predicted"/>
<evidence type="ECO:0000313" key="1">
    <source>
        <dbReference type="EMBL" id="MCI72310.1"/>
    </source>
</evidence>
<feature type="non-terminal residue" evidence="1">
    <location>
        <position position="38"/>
    </location>
</feature>
<dbReference type="EMBL" id="LXQA010815136">
    <property type="protein sequence ID" value="MCI72310.1"/>
    <property type="molecule type" value="Genomic_DNA"/>
</dbReference>